<proteinExistence type="predicted"/>
<organism evidence="2 3">
    <name type="scientific">Demequina litorisediminis</name>
    <dbReference type="NCBI Taxonomy" id="1849022"/>
    <lineage>
        <taxon>Bacteria</taxon>
        <taxon>Bacillati</taxon>
        <taxon>Actinomycetota</taxon>
        <taxon>Actinomycetes</taxon>
        <taxon>Micrococcales</taxon>
        <taxon>Demequinaceae</taxon>
        <taxon>Demequina</taxon>
    </lineage>
</organism>
<sequence length="74" mass="7737">MANMMRESSPPEAPSPRGRCGAPGCDAKVKVTRSAPWADASARLDVDGEACIGHREAIEFRTDGVGEAPRSVGP</sequence>
<evidence type="ECO:0000313" key="2">
    <source>
        <dbReference type="EMBL" id="GMA37346.1"/>
    </source>
</evidence>
<comment type="caution">
    <text evidence="2">The sequence shown here is derived from an EMBL/GenBank/DDBJ whole genome shotgun (WGS) entry which is preliminary data.</text>
</comment>
<evidence type="ECO:0000256" key="1">
    <source>
        <dbReference type="SAM" id="MobiDB-lite"/>
    </source>
</evidence>
<name>A0ABQ6IHZ5_9MICO</name>
<keyword evidence="3" id="KW-1185">Reference proteome</keyword>
<reference evidence="3" key="1">
    <citation type="journal article" date="2019" name="Int. J. Syst. Evol. Microbiol.">
        <title>The Global Catalogue of Microorganisms (GCM) 10K type strain sequencing project: providing services to taxonomists for standard genome sequencing and annotation.</title>
        <authorList>
            <consortium name="The Broad Institute Genomics Platform"/>
            <consortium name="The Broad Institute Genome Sequencing Center for Infectious Disease"/>
            <person name="Wu L."/>
            <person name="Ma J."/>
        </authorList>
    </citation>
    <scope>NUCLEOTIDE SEQUENCE [LARGE SCALE GENOMIC DNA]</scope>
    <source>
        <strain evidence="3">NBRC 112299</strain>
    </source>
</reference>
<feature type="region of interest" description="Disordered" evidence="1">
    <location>
        <begin position="1"/>
        <end position="21"/>
    </location>
</feature>
<gene>
    <name evidence="2" type="ORF">GCM10025876_35500</name>
</gene>
<evidence type="ECO:0000313" key="3">
    <source>
        <dbReference type="Proteomes" id="UP001157125"/>
    </source>
</evidence>
<dbReference type="Proteomes" id="UP001157125">
    <property type="component" value="Unassembled WGS sequence"/>
</dbReference>
<accession>A0ABQ6IHZ5</accession>
<dbReference type="EMBL" id="BSUN01000001">
    <property type="protein sequence ID" value="GMA37346.1"/>
    <property type="molecule type" value="Genomic_DNA"/>
</dbReference>
<protein>
    <submittedName>
        <fullName evidence="2">Uncharacterized protein</fullName>
    </submittedName>
</protein>